<dbReference type="KEGG" id="mts:MTES_0171"/>
<reference evidence="1 2" key="1">
    <citation type="journal article" date="2011" name="J. Bacteriol.">
        <title>Genome sequence of Microbacterium testaceum StLB037, an N-acylhomoserine lactone-degrading bacterium isolated from potato leaves.</title>
        <authorList>
            <person name="Morohoshi T."/>
            <person name="Wang W.-Z."/>
            <person name="Someya N."/>
            <person name="Ikeda T."/>
        </authorList>
    </citation>
    <scope>NUCLEOTIDE SEQUENCE [LARGE SCALE GENOMIC DNA]</scope>
    <source>
        <strain evidence="1 2">StLB037</strain>
    </source>
</reference>
<dbReference type="OrthoDB" id="4978768at2"/>
<evidence type="ECO:0000313" key="1">
    <source>
        <dbReference type="EMBL" id="BAJ73135.1"/>
    </source>
</evidence>
<evidence type="ECO:0000313" key="2">
    <source>
        <dbReference type="Proteomes" id="UP000008975"/>
    </source>
</evidence>
<dbReference type="HOGENOM" id="CLU_2494456_0_0_11"/>
<dbReference type="AlphaFoldDB" id="E8N8S6"/>
<name>E8N8S6_MICTS</name>
<proteinExistence type="predicted"/>
<sequence>MAPTATDPTATLWLVDGTPTRLVYAGRRWRVTDTPTHLEGPGWSAPLEPHEPAAGWRLQATDTAGASFVFDVYRVGDAWHVHRSYG</sequence>
<accession>E8N8S6</accession>
<dbReference type="Proteomes" id="UP000008975">
    <property type="component" value="Chromosome"/>
</dbReference>
<dbReference type="RefSeq" id="WP_013583262.1">
    <property type="nucleotide sequence ID" value="NC_015125.1"/>
</dbReference>
<organism evidence="1 2">
    <name type="scientific">Microbacterium testaceum (strain StLB037)</name>
    <dbReference type="NCBI Taxonomy" id="979556"/>
    <lineage>
        <taxon>Bacteria</taxon>
        <taxon>Bacillati</taxon>
        <taxon>Actinomycetota</taxon>
        <taxon>Actinomycetes</taxon>
        <taxon>Micrococcales</taxon>
        <taxon>Microbacteriaceae</taxon>
        <taxon>Microbacterium</taxon>
    </lineage>
</organism>
<gene>
    <name evidence="1" type="ordered locus">MTES_0171</name>
</gene>
<dbReference type="EMBL" id="AP012052">
    <property type="protein sequence ID" value="BAJ73135.1"/>
    <property type="molecule type" value="Genomic_DNA"/>
</dbReference>
<protein>
    <submittedName>
        <fullName evidence="1">Uncharacterized protein</fullName>
    </submittedName>
</protein>
<reference key="2">
    <citation type="submission" date="2011-02" db="EMBL/GenBank/DDBJ databases">
        <title>Genome sequence of Microbacterium testaceum StLB037.</title>
        <authorList>
            <person name="Morohoshi T."/>
            <person name="Wang W.Z."/>
            <person name="Someya N."/>
            <person name="Ikeda T."/>
        </authorList>
    </citation>
    <scope>NUCLEOTIDE SEQUENCE</scope>
    <source>
        <strain>StLB037</strain>
    </source>
</reference>
<dbReference type="eggNOG" id="ENOG5031X7F">
    <property type="taxonomic scope" value="Bacteria"/>
</dbReference>